<dbReference type="AlphaFoldDB" id="U5QM56"/>
<keyword evidence="3 5" id="KW-1133">Transmembrane helix</keyword>
<evidence type="ECO:0000256" key="3">
    <source>
        <dbReference type="ARBA" id="ARBA00022989"/>
    </source>
</evidence>
<dbReference type="InterPro" id="IPR003339">
    <property type="entry name" value="ABC/ECF_trnsptr_transmembrane"/>
</dbReference>
<keyword evidence="2 5" id="KW-0812">Transmembrane</keyword>
<sequence length="227" mass="25045">MAERTGFLSTINPLLKIGLSIVLTALAFVFKAVWANLLLVAVLLVLTFTSLRVRPSQVLGFAAFLIFFTVLSGLLSGNWGYASLGGVRLLVLLLPAPLLAATTPPADLVRAFQAVRLPAFLVLSLMLSWRFLPLIQQEAQRIVEANALRGVDLARQPQRWFSGLFTPLIFRMVSFADEVSIGLETRGYDPDAPRSTSRPLRWRRGDSLFVCGTLLWLAAVGYLEWTA</sequence>
<feature type="transmembrane region" description="Helical" evidence="5">
    <location>
        <begin position="114"/>
        <end position="132"/>
    </location>
</feature>
<evidence type="ECO:0000256" key="2">
    <source>
        <dbReference type="ARBA" id="ARBA00022692"/>
    </source>
</evidence>
<dbReference type="PANTHER" id="PTHR33514">
    <property type="entry name" value="PROTEIN ABCI12, CHLOROPLASTIC"/>
    <property type="match status" value="1"/>
</dbReference>
<evidence type="ECO:0000313" key="7">
    <source>
        <dbReference type="Proteomes" id="UP000017396"/>
    </source>
</evidence>
<dbReference type="EMBL" id="CP003587">
    <property type="protein sequence ID" value="AGY59996.1"/>
    <property type="molecule type" value="Genomic_DNA"/>
</dbReference>
<dbReference type="STRING" id="1183438.GKIL_3750"/>
<evidence type="ECO:0000256" key="5">
    <source>
        <dbReference type="SAM" id="Phobius"/>
    </source>
</evidence>
<feature type="transmembrane region" description="Helical" evidence="5">
    <location>
        <begin position="58"/>
        <end position="75"/>
    </location>
</feature>
<proteinExistence type="predicted"/>
<keyword evidence="4 5" id="KW-0472">Membrane</keyword>
<keyword evidence="7" id="KW-1185">Reference proteome</keyword>
<organism evidence="6 7">
    <name type="scientific">Gloeobacter kilaueensis (strain ATCC BAA-2537 / CCAP 1431/1 / ULC 316 / JS1)</name>
    <dbReference type="NCBI Taxonomy" id="1183438"/>
    <lineage>
        <taxon>Bacteria</taxon>
        <taxon>Bacillati</taxon>
        <taxon>Cyanobacteriota</taxon>
        <taxon>Cyanophyceae</taxon>
        <taxon>Gloeobacterales</taxon>
        <taxon>Gloeobacteraceae</taxon>
        <taxon>Gloeobacter</taxon>
    </lineage>
</organism>
<dbReference type="HOGENOM" id="CLU_1208377_0_0_3"/>
<accession>U5QM56</accession>
<dbReference type="Pfam" id="PF02361">
    <property type="entry name" value="CbiQ"/>
    <property type="match status" value="1"/>
</dbReference>
<evidence type="ECO:0000256" key="4">
    <source>
        <dbReference type="ARBA" id="ARBA00023136"/>
    </source>
</evidence>
<comment type="subcellular location">
    <subcellularLocation>
        <location evidence="1">Membrane</location>
        <topology evidence="1">Multi-pass membrane protein</topology>
    </subcellularLocation>
</comment>
<feature type="transmembrane region" description="Helical" evidence="5">
    <location>
        <begin position="20"/>
        <end position="46"/>
    </location>
</feature>
<dbReference type="eggNOG" id="COG0619">
    <property type="taxonomic scope" value="Bacteria"/>
</dbReference>
<dbReference type="PANTHER" id="PTHR33514:SF13">
    <property type="entry name" value="PROTEIN ABCI12, CHLOROPLASTIC"/>
    <property type="match status" value="1"/>
</dbReference>
<dbReference type="OrthoDB" id="574240at2"/>
<dbReference type="GO" id="GO:0005886">
    <property type="term" value="C:plasma membrane"/>
    <property type="evidence" value="ECO:0007669"/>
    <property type="project" value="TreeGrafter"/>
</dbReference>
<feature type="transmembrane region" description="Helical" evidence="5">
    <location>
        <begin position="207"/>
        <end position="225"/>
    </location>
</feature>
<dbReference type="CDD" id="cd16914">
    <property type="entry name" value="EcfT"/>
    <property type="match status" value="1"/>
</dbReference>
<gene>
    <name evidence="6" type="ORF">GKIL_3750</name>
</gene>
<protein>
    <submittedName>
        <fullName evidence="6">Cobalt transport protein</fullName>
    </submittedName>
</protein>
<dbReference type="KEGG" id="glj:GKIL_3750"/>
<dbReference type="Proteomes" id="UP000017396">
    <property type="component" value="Chromosome"/>
</dbReference>
<evidence type="ECO:0000256" key="1">
    <source>
        <dbReference type="ARBA" id="ARBA00004141"/>
    </source>
</evidence>
<reference evidence="6 7" key="1">
    <citation type="journal article" date="2013" name="PLoS ONE">
        <title>Cultivation and Complete Genome Sequencing of Gloeobacter kilaueensis sp. nov., from a Lava Cave in Kilauea Caldera, Hawai'i.</title>
        <authorList>
            <person name="Saw J.H."/>
            <person name="Schatz M."/>
            <person name="Brown M.V."/>
            <person name="Kunkel D.D."/>
            <person name="Foster J.S."/>
            <person name="Shick H."/>
            <person name="Christensen S."/>
            <person name="Hou S."/>
            <person name="Wan X."/>
            <person name="Donachie S.P."/>
        </authorList>
    </citation>
    <scope>NUCLEOTIDE SEQUENCE [LARGE SCALE GENOMIC DNA]</scope>
    <source>
        <strain evidence="7">JS</strain>
    </source>
</reference>
<dbReference type="RefSeq" id="WP_023175313.1">
    <property type="nucleotide sequence ID" value="NC_022600.1"/>
</dbReference>
<name>U5QM56_GLOK1</name>
<evidence type="ECO:0000313" key="6">
    <source>
        <dbReference type="EMBL" id="AGY59996.1"/>
    </source>
</evidence>